<dbReference type="Proteomes" id="UP000317835">
    <property type="component" value="Chromosome"/>
</dbReference>
<dbReference type="AlphaFoldDB" id="A0A518H5B8"/>
<evidence type="ECO:0000313" key="1">
    <source>
        <dbReference type="EMBL" id="QDV36037.1"/>
    </source>
</evidence>
<sequence>MVISSRTPEGQPNNCPVCGKAIVMEPSQPFGDAPCPHCGCLLRFEPHAEGACVTVVERAETALDSGAGQPMYVCPQCKARIPFGTERQPPPARCPGCRRRLSIPTTLTPELRAKLGVEGPGGMSG</sequence>
<organism evidence="1 2">
    <name type="scientific">Tautonia plasticadhaerens</name>
    <dbReference type="NCBI Taxonomy" id="2527974"/>
    <lineage>
        <taxon>Bacteria</taxon>
        <taxon>Pseudomonadati</taxon>
        <taxon>Planctomycetota</taxon>
        <taxon>Planctomycetia</taxon>
        <taxon>Isosphaerales</taxon>
        <taxon>Isosphaeraceae</taxon>
        <taxon>Tautonia</taxon>
    </lineage>
</organism>
<reference evidence="1 2" key="1">
    <citation type="submission" date="2019-02" db="EMBL/GenBank/DDBJ databases">
        <title>Deep-cultivation of Planctomycetes and their phenomic and genomic characterization uncovers novel biology.</title>
        <authorList>
            <person name="Wiegand S."/>
            <person name="Jogler M."/>
            <person name="Boedeker C."/>
            <person name="Pinto D."/>
            <person name="Vollmers J."/>
            <person name="Rivas-Marin E."/>
            <person name="Kohn T."/>
            <person name="Peeters S.H."/>
            <person name="Heuer A."/>
            <person name="Rast P."/>
            <person name="Oberbeckmann S."/>
            <person name="Bunk B."/>
            <person name="Jeske O."/>
            <person name="Meyerdierks A."/>
            <person name="Storesund J.E."/>
            <person name="Kallscheuer N."/>
            <person name="Luecker S."/>
            <person name="Lage O.M."/>
            <person name="Pohl T."/>
            <person name="Merkel B.J."/>
            <person name="Hornburger P."/>
            <person name="Mueller R.-W."/>
            <person name="Bruemmer F."/>
            <person name="Labrenz M."/>
            <person name="Spormann A.M."/>
            <person name="Op den Camp H."/>
            <person name="Overmann J."/>
            <person name="Amann R."/>
            <person name="Jetten M.S.M."/>
            <person name="Mascher T."/>
            <person name="Medema M.H."/>
            <person name="Devos D.P."/>
            <person name="Kaster A.-K."/>
            <person name="Ovreas L."/>
            <person name="Rohde M."/>
            <person name="Galperin M.Y."/>
            <person name="Jogler C."/>
        </authorList>
    </citation>
    <scope>NUCLEOTIDE SEQUENCE [LARGE SCALE GENOMIC DNA]</scope>
    <source>
        <strain evidence="1 2">ElP</strain>
    </source>
</reference>
<accession>A0A518H5B8</accession>
<name>A0A518H5B8_9BACT</name>
<gene>
    <name evidence="1" type="ORF">ElP_39470</name>
</gene>
<keyword evidence="2" id="KW-1185">Reference proteome</keyword>
<dbReference type="KEGG" id="tpla:ElP_39470"/>
<protein>
    <submittedName>
        <fullName evidence="1">Uncharacterized protein</fullName>
    </submittedName>
</protein>
<dbReference type="EMBL" id="CP036426">
    <property type="protein sequence ID" value="QDV36037.1"/>
    <property type="molecule type" value="Genomic_DNA"/>
</dbReference>
<proteinExistence type="predicted"/>
<evidence type="ECO:0000313" key="2">
    <source>
        <dbReference type="Proteomes" id="UP000317835"/>
    </source>
</evidence>